<keyword evidence="2" id="KW-1185">Reference proteome</keyword>
<accession>A0ABQ0KU00</accession>
<reference evidence="1" key="1">
    <citation type="submission" date="2014-09" db="EMBL/GenBank/DDBJ databases">
        <title>Genome sequence of the luminous mushroom Mycena chlorophos for searching fungal bioluminescence genes.</title>
        <authorList>
            <person name="Tanaka Y."/>
            <person name="Kasuga D."/>
            <person name="Oba Y."/>
            <person name="Hase S."/>
            <person name="Sato K."/>
            <person name="Oba Y."/>
            <person name="Sakakibara Y."/>
        </authorList>
    </citation>
    <scope>NUCLEOTIDE SEQUENCE</scope>
</reference>
<sequence>MYGPRVACYADNFVARPSSAVATNSVRSDPKRLKSTYRRKEPASRVHRAMMLSQCVSFSLRTTTALRFSWSCTHLRHSLPGSVARCSGRFQHDLFNSTTQRGCIGIPCAHGALSAPRHAPKPSTATVSACSLPPQTRQFYGVCGLIISTGNAPDWHVLVCTSRALASVNTTTRVLAPTDTRTQLNNEFWPRQTRLPPHAILTHRPSCSAGNLPTRVSALTDTRTQLDDGCSGARGFRLCGDQRSVGWQHEHEFSPFFLRNPAAGDVFLCSCRHPYQKRTERSLLSVVVLPRTLSSGIRGSFPAISASLAALLAGSISLSRDPVHFCPAASGKLPGTLKLRRQERTGAAASLPCRAPGVSASAPHQIDALSGPSPMARRPAALIRAQLDAHQLGLISAV</sequence>
<dbReference type="EMBL" id="DF837770">
    <property type="protein sequence ID" value="GAT42351.1"/>
    <property type="molecule type" value="Genomic_DNA"/>
</dbReference>
<evidence type="ECO:0000313" key="2">
    <source>
        <dbReference type="Proteomes" id="UP000815677"/>
    </source>
</evidence>
<proteinExistence type="predicted"/>
<dbReference type="Proteomes" id="UP000815677">
    <property type="component" value="Unassembled WGS sequence"/>
</dbReference>
<organism evidence="1 2">
    <name type="scientific">Mycena chlorophos</name>
    <name type="common">Agaric fungus</name>
    <name type="synonym">Agaricus chlorophos</name>
    <dbReference type="NCBI Taxonomy" id="658473"/>
    <lineage>
        <taxon>Eukaryota</taxon>
        <taxon>Fungi</taxon>
        <taxon>Dikarya</taxon>
        <taxon>Basidiomycota</taxon>
        <taxon>Agaricomycotina</taxon>
        <taxon>Agaricomycetes</taxon>
        <taxon>Agaricomycetidae</taxon>
        <taxon>Agaricales</taxon>
        <taxon>Marasmiineae</taxon>
        <taxon>Mycenaceae</taxon>
        <taxon>Mycena</taxon>
    </lineage>
</organism>
<name>A0ABQ0KU00_MYCCL</name>
<gene>
    <name evidence="1" type="ORF">MCHLO_00066</name>
</gene>
<evidence type="ECO:0000313" key="1">
    <source>
        <dbReference type="EMBL" id="GAT42351.1"/>
    </source>
</evidence>
<protein>
    <submittedName>
        <fullName evidence="1">Uncharacterized protein</fullName>
    </submittedName>
</protein>